<dbReference type="InterPro" id="IPR050091">
    <property type="entry name" value="PKS_NRPS_Biosynth_Enz"/>
</dbReference>
<dbReference type="InterPro" id="IPR006162">
    <property type="entry name" value="Ppantetheine_attach_site"/>
</dbReference>
<dbReference type="HOGENOM" id="CLU_000022_54_2_11"/>
<keyword evidence="3" id="KW-0808">Transferase</keyword>
<dbReference type="InterPro" id="IPR009081">
    <property type="entry name" value="PP-bd_ACP"/>
</dbReference>
<dbReference type="RefSeq" id="WP_009712602.1">
    <property type="nucleotide sequence ID" value="NZ_GG657754.1"/>
</dbReference>
<protein>
    <submittedName>
        <fullName evidence="7">Modular polyketide synthase</fullName>
    </submittedName>
</protein>
<dbReference type="GO" id="GO:0031177">
    <property type="term" value="F:phosphopantetheine binding"/>
    <property type="evidence" value="ECO:0007669"/>
    <property type="project" value="InterPro"/>
</dbReference>
<dbReference type="SMART" id="SM01294">
    <property type="entry name" value="PKS_PP_betabranch"/>
    <property type="match status" value="1"/>
</dbReference>
<dbReference type="SUPFAM" id="SSF47336">
    <property type="entry name" value="ACP-like"/>
    <property type="match status" value="1"/>
</dbReference>
<dbReference type="Gene3D" id="1.10.1200.10">
    <property type="entry name" value="ACP-like"/>
    <property type="match status" value="1"/>
</dbReference>
<reference evidence="7 8" key="1">
    <citation type="submission" date="2009-02" db="EMBL/GenBank/DDBJ databases">
        <title>Annotation of Streptomyces hygroscopicus strain ATCC 53653.</title>
        <authorList>
            <consortium name="The Broad Institute Genome Sequencing Platform"/>
            <consortium name="Broad Institute Microbial Sequencing Center"/>
            <person name="Fischbach M."/>
            <person name="Godfrey P."/>
            <person name="Ward D."/>
            <person name="Young S."/>
            <person name="Zeng Q."/>
            <person name="Koehrsen M."/>
            <person name="Alvarado L."/>
            <person name="Berlin A.M."/>
            <person name="Bochicchio J."/>
            <person name="Borenstein D."/>
            <person name="Chapman S.B."/>
            <person name="Chen Z."/>
            <person name="Engels R."/>
            <person name="Freedman E."/>
            <person name="Gellesch M."/>
            <person name="Goldberg J."/>
            <person name="Griggs A."/>
            <person name="Gujja S."/>
            <person name="Heilman E.R."/>
            <person name="Heiman D.I."/>
            <person name="Hepburn T.A."/>
            <person name="Howarth C."/>
            <person name="Jen D."/>
            <person name="Larson L."/>
            <person name="Lewis B."/>
            <person name="Mehta T."/>
            <person name="Park D."/>
            <person name="Pearson M."/>
            <person name="Richards J."/>
            <person name="Roberts A."/>
            <person name="Saif S."/>
            <person name="Shea T.D."/>
            <person name="Shenoy N."/>
            <person name="Sisk P."/>
            <person name="Stolte C."/>
            <person name="Sykes S.N."/>
            <person name="Thomson T."/>
            <person name="Walk T."/>
            <person name="White J."/>
            <person name="Yandava C."/>
            <person name="Straight P."/>
            <person name="Clardy J."/>
            <person name="Hung D."/>
            <person name="Kolter R."/>
            <person name="Mekalanos J."/>
            <person name="Walker S."/>
            <person name="Walsh C.T."/>
            <person name="Wieland-Brown L.C."/>
            <person name="Haas B."/>
            <person name="Nusbaum C."/>
            <person name="Birren B."/>
        </authorList>
    </citation>
    <scope>NUCLEOTIDE SEQUENCE [LARGE SCALE GENOMIC DNA]</scope>
    <source>
        <strain evidence="7 8">ATCC 53653</strain>
    </source>
</reference>
<evidence type="ECO:0000256" key="1">
    <source>
        <dbReference type="ARBA" id="ARBA00022450"/>
    </source>
</evidence>
<sequence>MLGHSSAAAVDPARAFRDLGFDSLTAVDLRNRLNSATGLQLPATLIFDHPTPEALVLALRERLLADAAPAQRTAHGAEPGDDGVDPQVKELLAAIPITRLRESGVLDMLRRLAEAAGTAESADADGAGGTAAEPAAERSDAESLDSMGADSLVQLALKRVRPM</sequence>
<dbReference type="PROSITE" id="PS00012">
    <property type="entry name" value="PHOSPHOPANTETHEINE"/>
    <property type="match status" value="1"/>
</dbReference>
<dbReference type="PROSITE" id="PS50075">
    <property type="entry name" value="CARRIER"/>
    <property type="match status" value="1"/>
</dbReference>
<dbReference type="STRING" id="457427.SSOG_00492"/>
<evidence type="ECO:0000313" key="8">
    <source>
        <dbReference type="Proteomes" id="UP000003963"/>
    </source>
</evidence>
<evidence type="ECO:0000259" key="6">
    <source>
        <dbReference type="PROSITE" id="PS50075"/>
    </source>
</evidence>
<dbReference type="InterPro" id="IPR020806">
    <property type="entry name" value="PKS_PP-bd"/>
</dbReference>
<evidence type="ECO:0000313" key="7">
    <source>
        <dbReference type="EMBL" id="EFL20780.1"/>
    </source>
</evidence>
<evidence type="ECO:0000256" key="5">
    <source>
        <dbReference type="SAM" id="MobiDB-lite"/>
    </source>
</evidence>
<keyword evidence="8" id="KW-1185">Reference proteome</keyword>
<dbReference type="SMART" id="SM00823">
    <property type="entry name" value="PKS_PP"/>
    <property type="match status" value="1"/>
</dbReference>
<dbReference type="GO" id="GO:0004312">
    <property type="term" value="F:fatty acid synthase activity"/>
    <property type="evidence" value="ECO:0007669"/>
    <property type="project" value="TreeGrafter"/>
</dbReference>
<proteinExistence type="predicted"/>
<dbReference type="EMBL" id="GG657754">
    <property type="protein sequence ID" value="EFL20780.1"/>
    <property type="molecule type" value="Genomic_DNA"/>
</dbReference>
<evidence type="ECO:0000256" key="3">
    <source>
        <dbReference type="ARBA" id="ARBA00022679"/>
    </source>
</evidence>
<name>D9WAY6_9ACTN</name>
<keyword evidence="1" id="KW-0596">Phosphopantetheine</keyword>
<dbReference type="InterPro" id="IPR036736">
    <property type="entry name" value="ACP-like_sf"/>
</dbReference>
<dbReference type="GO" id="GO:0017000">
    <property type="term" value="P:antibiotic biosynthetic process"/>
    <property type="evidence" value="ECO:0007669"/>
    <property type="project" value="UniProtKB-ARBA"/>
</dbReference>
<dbReference type="GO" id="GO:0006633">
    <property type="term" value="P:fatty acid biosynthetic process"/>
    <property type="evidence" value="ECO:0007669"/>
    <property type="project" value="TreeGrafter"/>
</dbReference>
<keyword evidence="4" id="KW-0511">Multifunctional enzyme</keyword>
<dbReference type="PANTHER" id="PTHR43775:SF51">
    <property type="entry name" value="INACTIVE PHENOLPHTHIOCEROL SYNTHESIS POLYKETIDE SYNTHASE TYPE I PKS1-RELATED"/>
    <property type="match status" value="1"/>
</dbReference>
<keyword evidence="2" id="KW-0597">Phosphoprotein</keyword>
<feature type="region of interest" description="Disordered" evidence="5">
    <location>
        <begin position="117"/>
        <end position="147"/>
    </location>
</feature>
<feature type="compositionally biased region" description="Low complexity" evidence="5">
    <location>
        <begin position="117"/>
        <end position="134"/>
    </location>
</feature>
<organism evidence="7 8">
    <name type="scientific">Streptomyces himastatinicus ATCC 53653</name>
    <dbReference type="NCBI Taxonomy" id="457427"/>
    <lineage>
        <taxon>Bacteria</taxon>
        <taxon>Bacillati</taxon>
        <taxon>Actinomycetota</taxon>
        <taxon>Actinomycetes</taxon>
        <taxon>Kitasatosporales</taxon>
        <taxon>Streptomycetaceae</taxon>
        <taxon>Streptomyces</taxon>
        <taxon>Streptomyces violaceusniger group</taxon>
    </lineage>
</organism>
<dbReference type="PANTHER" id="PTHR43775">
    <property type="entry name" value="FATTY ACID SYNTHASE"/>
    <property type="match status" value="1"/>
</dbReference>
<dbReference type="AlphaFoldDB" id="D9WAY6"/>
<dbReference type="Pfam" id="PF00550">
    <property type="entry name" value="PP-binding"/>
    <property type="match status" value="1"/>
</dbReference>
<feature type="domain" description="Carrier" evidence="6">
    <location>
        <begin position="1"/>
        <end position="63"/>
    </location>
</feature>
<evidence type="ECO:0000256" key="4">
    <source>
        <dbReference type="ARBA" id="ARBA00023268"/>
    </source>
</evidence>
<gene>
    <name evidence="7" type="ORF">SSOG_00492</name>
</gene>
<evidence type="ECO:0000256" key="2">
    <source>
        <dbReference type="ARBA" id="ARBA00022553"/>
    </source>
</evidence>
<accession>D9WAY6</accession>
<dbReference type="Proteomes" id="UP000003963">
    <property type="component" value="Unassembled WGS sequence"/>
</dbReference>